<dbReference type="GO" id="GO:0032454">
    <property type="term" value="F:histone H3K9 demethylase activity"/>
    <property type="evidence" value="ECO:0007669"/>
    <property type="project" value="InterPro"/>
</dbReference>
<protein>
    <recommendedName>
        <fullName evidence="14">Lysine-specific demethylase JMJ25</fullName>
    </recommendedName>
</protein>
<dbReference type="OrthoDB" id="1667110at2759"/>
<evidence type="ECO:0000256" key="1">
    <source>
        <dbReference type="ARBA" id="ARBA00004123"/>
    </source>
</evidence>
<dbReference type="PANTHER" id="PTHR12549:SF38">
    <property type="entry name" value="JMJC DOMAIN-CONTAINING HISTONE DEMETHYLASE 2, ISOFORM A"/>
    <property type="match status" value="1"/>
</dbReference>
<dbReference type="Pfam" id="PF10497">
    <property type="entry name" value="zf-4CXXC_R1"/>
    <property type="match status" value="1"/>
</dbReference>
<keyword evidence="5" id="KW-0804">Transcription</keyword>
<dbReference type="GO" id="GO:0031490">
    <property type="term" value="F:chromatin DNA binding"/>
    <property type="evidence" value="ECO:0007669"/>
    <property type="project" value="TreeGrafter"/>
</dbReference>
<dbReference type="GO" id="GO:0000785">
    <property type="term" value="C:chromatin"/>
    <property type="evidence" value="ECO:0007669"/>
    <property type="project" value="TreeGrafter"/>
</dbReference>
<dbReference type="Pfam" id="PF02373">
    <property type="entry name" value="JmjC"/>
    <property type="match status" value="1"/>
</dbReference>
<dbReference type="OMA" id="KHRANED"/>
<evidence type="ECO:0000256" key="5">
    <source>
        <dbReference type="ARBA" id="ARBA00023163"/>
    </source>
</evidence>
<dbReference type="Pfam" id="PF08879">
    <property type="entry name" value="WRC"/>
    <property type="match status" value="1"/>
</dbReference>
<dbReference type="InterPro" id="IPR018866">
    <property type="entry name" value="Znf-4CXXC_R1"/>
</dbReference>
<dbReference type="GO" id="GO:0003712">
    <property type="term" value="F:transcription coregulator activity"/>
    <property type="evidence" value="ECO:0007669"/>
    <property type="project" value="TreeGrafter"/>
</dbReference>
<organism evidence="12 13">
    <name type="scientific">Ceratopteris richardii</name>
    <name type="common">Triangle waterfern</name>
    <dbReference type="NCBI Taxonomy" id="49495"/>
    <lineage>
        <taxon>Eukaryota</taxon>
        <taxon>Viridiplantae</taxon>
        <taxon>Streptophyta</taxon>
        <taxon>Embryophyta</taxon>
        <taxon>Tracheophyta</taxon>
        <taxon>Polypodiopsida</taxon>
        <taxon>Polypodiidae</taxon>
        <taxon>Polypodiales</taxon>
        <taxon>Pteridineae</taxon>
        <taxon>Pteridaceae</taxon>
        <taxon>Parkerioideae</taxon>
        <taxon>Ceratopteris</taxon>
    </lineage>
</organism>
<dbReference type="Gene3D" id="2.60.120.650">
    <property type="entry name" value="Cupin"/>
    <property type="match status" value="1"/>
</dbReference>
<evidence type="ECO:0000256" key="2">
    <source>
        <dbReference type="ARBA" id="ARBA00006801"/>
    </source>
</evidence>
<feature type="region of interest" description="Disordered" evidence="8">
    <location>
        <begin position="121"/>
        <end position="162"/>
    </location>
</feature>
<dbReference type="AlphaFoldDB" id="A0A8T2SAK3"/>
<evidence type="ECO:0000256" key="4">
    <source>
        <dbReference type="ARBA" id="ARBA00023015"/>
    </source>
</evidence>
<evidence type="ECO:0000256" key="8">
    <source>
        <dbReference type="SAM" id="MobiDB-lite"/>
    </source>
</evidence>
<name>A0A8T2SAK3_CERRI</name>
<feature type="domain" description="JmjC" evidence="10">
    <location>
        <begin position="588"/>
        <end position="930"/>
    </location>
</feature>
<feature type="domain" description="RING-type" evidence="9">
    <location>
        <begin position="172"/>
        <end position="219"/>
    </location>
</feature>
<dbReference type="PROSITE" id="PS51667">
    <property type="entry name" value="WRC"/>
    <property type="match status" value="1"/>
</dbReference>
<dbReference type="PANTHER" id="PTHR12549">
    <property type="entry name" value="JMJC DOMAIN-CONTAINING HISTONE DEMETHYLATION PROTEIN"/>
    <property type="match status" value="1"/>
</dbReference>
<evidence type="ECO:0000259" key="9">
    <source>
        <dbReference type="PROSITE" id="PS50089"/>
    </source>
</evidence>
<keyword evidence="4" id="KW-0805">Transcription regulation</keyword>
<dbReference type="SUPFAM" id="SSF51197">
    <property type="entry name" value="Clavaminate synthase-like"/>
    <property type="match status" value="1"/>
</dbReference>
<keyword evidence="6" id="KW-0539">Nucleus</keyword>
<comment type="caution">
    <text evidence="12">The sequence shown here is derived from an EMBL/GenBank/DDBJ whole genome shotgun (WGS) entry which is preliminary data.</text>
</comment>
<keyword evidence="13" id="KW-1185">Reference proteome</keyword>
<comment type="similarity">
    <text evidence="2">Belongs to the JARID1 histone demethylase family.</text>
</comment>
<evidence type="ECO:0000259" key="10">
    <source>
        <dbReference type="PROSITE" id="PS51184"/>
    </source>
</evidence>
<keyword evidence="7" id="KW-0863">Zinc-finger</keyword>
<evidence type="ECO:0000313" key="12">
    <source>
        <dbReference type="EMBL" id="KAH7314724.1"/>
    </source>
</evidence>
<gene>
    <name evidence="12" type="ORF">KP509_21G018000</name>
</gene>
<dbReference type="EMBL" id="CM035426">
    <property type="protein sequence ID" value="KAH7314724.1"/>
    <property type="molecule type" value="Genomic_DNA"/>
</dbReference>
<dbReference type="GO" id="GO:0006357">
    <property type="term" value="P:regulation of transcription by RNA polymerase II"/>
    <property type="evidence" value="ECO:0007669"/>
    <property type="project" value="TreeGrafter"/>
</dbReference>
<sequence>MNRSRIIKPDEEVPDEFRCKRSDGKQWRCPARAMENRTLCEKHHNQAKKRTSGGAAAASLSPTKKMKLSGGNEFSRTWDNKNRPSSRQLSLEPTPQPRPKPPKSQGISLVTNSDFKLLKESVNGGQPRTSNGPSRKSNDDIGRSSRSPSLGSSTKHYDNAADSEREQQSRICHQCQRYDKEDVIRCQKCLRKRYCTQCISKWYPGLSEKDFKQACPFCKGNCNCKACLRMVGPNIQSLDKQQHLSNTDRIKLLKFLLSYVRPYLEQLHQDQCHELEMETKWRGDASTRVERSKLMKDERLYCDNCCTSMVDVYRSCPVCGYDLCLTCCHELRKGEQPGGEKAGSAEQQSHVRARGFGRILQNSWKLPLWSVNEDRSIPCPPSERGGCGSGTMVLRRILKADWIAKLVADVNYFLKSSPMPPVSCDNHELVCEHCVRMMKESAVAFDGLDGLLRRSAKRSNTKDNYLFCPTSQLIKKDGLEHFQRHWLLGEPVIVRNVFADTTGLSWEPLVMWRAFRETTKSKFESETTTIKALDCLDWSEVEISIRHFFTGYQEGRAYEDGWPEMLKLKHWPPSNSFEERLPRHGVEFFSALPFPEYTHPKQGVLNLASKLPDSVMKPDLGPKTYIAYGMREEIGRGDSITKLHCDMSDVVNILAHTTNVKLRKWQKRQVDKFQKLCKEMTLTKQDTEDAEHIQRGGPMAHASYLAVQPGTGDLEVSGMSIAADESNTALSPTWMNRLHKDTSNPEDMRLDNGLADRGCYGTDAVHHKDTLEEANLEMDEQFNTEVYLELPDDGRKTEDPFMKMEDNSVGGALWDIFRRQDVPKLQEYLKLHFREFRHTKECHLDHVIHPIHDQTIYLTEEHKRKLKEDFDLLCAGIEPWTFEQQKGEAVLIPAGCPHQVRNLKSCIKVAMDFVSPENLQHCIHLTEEFRLLPKEHPAKEDKLEVKRMILYAANRAVRDLRHLTSPQNEQPSQTAANGSLPGYKVFAERHVSRMSEFVLG</sequence>
<evidence type="ECO:0000256" key="3">
    <source>
        <dbReference type="ARBA" id="ARBA00022723"/>
    </source>
</evidence>
<dbReference type="InterPro" id="IPR001841">
    <property type="entry name" value="Znf_RING"/>
</dbReference>
<feature type="region of interest" description="Disordered" evidence="8">
    <location>
        <begin position="41"/>
        <end position="108"/>
    </location>
</feature>
<feature type="domain" description="WRC" evidence="11">
    <location>
        <begin position="13"/>
        <end position="57"/>
    </location>
</feature>
<dbReference type="GO" id="GO:0008270">
    <property type="term" value="F:zinc ion binding"/>
    <property type="evidence" value="ECO:0007669"/>
    <property type="project" value="UniProtKB-KW"/>
</dbReference>
<dbReference type="InterPro" id="IPR014977">
    <property type="entry name" value="WRC_dom"/>
</dbReference>
<dbReference type="InterPro" id="IPR003347">
    <property type="entry name" value="JmjC_dom"/>
</dbReference>
<keyword evidence="7" id="KW-0862">Zinc</keyword>
<feature type="compositionally biased region" description="Low complexity" evidence="8">
    <location>
        <begin position="144"/>
        <end position="153"/>
    </location>
</feature>
<reference evidence="12" key="1">
    <citation type="submission" date="2021-08" db="EMBL/GenBank/DDBJ databases">
        <title>WGS assembly of Ceratopteris richardii.</title>
        <authorList>
            <person name="Marchant D.B."/>
            <person name="Chen G."/>
            <person name="Jenkins J."/>
            <person name="Shu S."/>
            <person name="Leebens-Mack J."/>
            <person name="Grimwood J."/>
            <person name="Schmutz J."/>
            <person name="Soltis P."/>
            <person name="Soltis D."/>
            <person name="Chen Z.-H."/>
        </authorList>
    </citation>
    <scope>NUCLEOTIDE SEQUENCE</scope>
    <source>
        <strain evidence="12">Whitten #5841</strain>
        <tissue evidence="12">Leaf</tissue>
    </source>
</reference>
<evidence type="ECO:0000313" key="13">
    <source>
        <dbReference type="Proteomes" id="UP000825935"/>
    </source>
</evidence>
<evidence type="ECO:0000256" key="6">
    <source>
        <dbReference type="ARBA" id="ARBA00023242"/>
    </source>
</evidence>
<dbReference type="PROSITE" id="PS50089">
    <property type="entry name" value="ZF_RING_2"/>
    <property type="match status" value="1"/>
</dbReference>
<dbReference type="Proteomes" id="UP000825935">
    <property type="component" value="Chromosome 21"/>
</dbReference>
<dbReference type="SMART" id="SM00558">
    <property type="entry name" value="JmjC"/>
    <property type="match status" value="1"/>
</dbReference>
<evidence type="ECO:0008006" key="14">
    <source>
        <dbReference type="Google" id="ProtNLM"/>
    </source>
</evidence>
<dbReference type="GO" id="GO:0000118">
    <property type="term" value="C:histone deacetylase complex"/>
    <property type="evidence" value="ECO:0007669"/>
    <property type="project" value="TreeGrafter"/>
</dbReference>
<proteinExistence type="inferred from homology"/>
<evidence type="ECO:0000259" key="11">
    <source>
        <dbReference type="PROSITE" id="PS51667"/>
    </source>
</evidence>
<dbReference type="InterPro" id="IPR045109">
    <property type="entry name" value="LSDs-like"/>
</dbReference>
<dbReference type="PROSITE" id="PS51184">
    <property type="entry name" value="JMJC"/>
    <property type="match status" value="1"/>
</dbReference>
<feature type="compositionally biased region" description="Polar residues" evidence="8">
    <location>
        <begin position="123"/>
        <end position="135"/>
    </location>
</feature>
<comment type="subcellular location">
    <subcellularLocation>
        <location evidence="1">Nucleus</location>
    </subcellularLocation>
</comment>
<keyword evidence="3" id="KW-0479">Metal-binding</keyword>
<evidence type="ECO:0000256" key="7">
    <source>
        <dbReference type="PROSITE-ProRule" id="PRU00175"/>
    </source>
</evidence>
<accession>A0A8T2SAK3</accession>